<gene>
    <name evidence="2" type="ORF">AB5J52_13710</name>
</gene>
<evidence type="ECO:0000259" key="1">
    <source>
        <dbReference type="Pfam" id="PF01636"/>
    </source>
</evidence>
<dbReference type="Gene3D" id="3.90.1200.10">
    <property type="match status" value="1"/>
</dbReference>
<reference evidence="2" key="1">
    <citation type="submission" date="2024-07" db="EMBL/GenBank/DDBJ databases">
        <authorList>
            <person name="Yu S.T."/>
        </authorList>
    </citation>
    <scope>NUCLEOTIDE SEQUENCE</scope>
    <source>
        <strain evidence="2">R39</strain>
    </source>
</reference>
<protein>
    <submittedName>
        <fullName evidence="2">Phosphotransferase</fullName>
    </submittedName>
</protein>
<feature type="domain" description="Aminoglycoside phosphotransferase" evidence="1">
    <location>
        <begin position="68"/>
        <end position="251"/>
    </location>
</feature>
<dbReference type="InterPro" id="IPR011009">
    <property type="entry name" value="Kinase-like_dom_sf"/>
</dbReference>
<evidence type="ECO:0000313" key="2">
    <source>
        <dbReference type="EMBL" id="XDQ43228.1"/>
    </source>
</evidence>
<dbReference type="Pfam" id="PF01636">
    <property type="entry name" value="APH"/>
    <property type="match status" value="1"/>
</dbReference>
<dbReference type="RefSeq" id="WP_369222400.1">
    <property type="nucleotide sequence ID" value="NZ_CP163441.1"/>
</dbReference>
<dbReference type="AlphaFoldDB" id="A0AB39QIJ9"/>
<organism evidence="2">
    <name type="scientific">Streptomyces sp. R39</name>
    <dbReference type="NCBI Taxonomy" id="3238631"/>
    <lineage>
        <taxon>Bacteria</taxon>
        <taxon>Bacillati</taxon>
        <taxon>Actinomycetota</taxon>
        <taxon>Actinomycetes</taxon>
        <taxon>Kitasatosporales</taxon>
        <taxon>Streptomycetaceae</taxon>
        <taxon>Streptomyces</taxon>
    </lineage>
</organism>
<accession>A0AB39QIJ9</accession>
<name>A0AB39QIJ9_9ACTN</name>
<proteinExistence type="predicted"/>
<dbReference type="SUPFAM" id="SSF56112">
    <property type="entry name" value="Protein kinase-like (PK-like)"/>
    <property type="match status" value="1"/>
</dbReference>
<dbReference type="InterPro" id="IPR002575">
    <property type="entry name" value="Aminoglycoside_PTrfase"/>
</dbReference>
<sequence>MTAQQSPPAPVMAWTERTLGPLAVLRGAVADPPLVHAWDVVRTGDGARFQVKTALDPGAFTRETFAHRHAVPALGPGAAPRLLATSAAHLALIVTAVPGTPVAQLRLTEATLRTVHWRAGFLLAQLHQAGRGTGSGHHDAPTVLSRLADEAAARLWTVGDCLSADEQKRVMGLADRLRFVGRLPLGYIHGGPLGSSLLWSADAQLTLHDFESARFAPVVLDFVHLACGPWTAQPRLRTTFFTGYGRTPGHDEEIALRCLTALTAARRLAEARALGDPVAAASRAVVFNQAHDEVGA</sequence>
<dbReference type="EMBL" id="CP163441">
    <property type="protein sequence ID" value="XDQ43228.1"/>
    <property type="molecule type" value="Genomic_DNA"/>
</dbReference>